<comment type="caution">
    <text evidence="2">The sequence shown here is derived from an EMBL/GenBank/DDBJ whole genome shotgun (WGS) entry which is preliminary data.</text>
</comment>
<sequence>MRTTQMMLANNTLRHISSNYQRMGQIQDQLSTGKKITRASQDPVVAMNGMRYRTQVAEMEQFKRNLSETYNWMETTDATLDKVTQTLHRVRELTVQAANDSYTADQRENIRKEVSQLRDHLVGLANTKINNKFIFNGTDTINPPVNEAAIRAAQEQALAEGEVPSLENAVSTNDQNVNIELLKGVYVPVNINPTTVFTDKLFSDLIKIEQALSNPTTSSADISALIDVVAGHIDNVVNERAEQGARFNRIEMIENRVWEQEIIAKRIMSNNEDADFEKVIIDLTTQESVHRAALAAGARIIQPTLMDFLR</sequence>
<keyword evidence="2" id="KW-0282">Flagellum</keyword>
<dbReference type="InterPro" id="IPR001029">
    <property type="entry name" value="Flagellin_N"/>
</dbReference>
<dbReference type="OrthoDB" id="9758307at2"/>
<dbReference type="Gene3D" id="1.20.1330.10">
    <property type="entry name" value="f41 fragment of flagellin, N-terminal domain"/>
    <property type="match status" value="1"/>
</dbReference>
<dbReference type="PANTHER" id="PTHR42792">
    <property type="entry name" value="FLAGELLIN"/>
    <property type="match status" value="1"/>
</dbReference>
<accession>A0A4Q0VXB8</accession>
<dbReference type="EMBL" id="QOUX01000026">
    <property type="protein sequence ID" value="RXJ02285.1"/>
    <property type="molecule type" value="Genomic_DNA"/>
</dbReference>
<name>A0A4Q0VXB8_9BACI</name>
<evidence type="ECO:0000259" key="1">
    <source>
        <dbReference type="Pfam" id="PF00669"/>
    </source>
</evidence>
<keyword evidence="3" id="KW-1185">Reference proteome</keyword>
<keyword evidence="2" id="KW-0966">Cell projection</keyword>
<dbReference type="Proteomes" id="UP000290649">
    <property type="component" value="Unassembled WGS sequence"/>
</dbReference>
<dbReference type="InterPro" id="IPR013384">
    <property type="entry name" value="Flagell_FlgL"/>
</dbReference>
<dbReference type="InterPro" id="IPR001492">
    <property type="entry name" value="Flagellin"/>
</dbReference>
<feature type="domain" description="Flagellin N-terminal" evidence="1">
    <location>
        <begin position="6"/>
        <end position="140"/>
    </location>
</feature>
<keyword evidence="2" id="KW-0969">Cilium</keyword>
<dbReference type="AlphaFoldDB" id="A0A4Q0VXB8"/>
<evidence type="ECO:0000313" key="3">
    <source>
        <dbReference type="Proteomes" id="UP000290649"/>
    </source>
</evidence>
<dbReference type="GO" id="GO:0005198">
    <property type="term" value="F:structural molecule activity"/>
    <property type="evidence" value="ECO:0007669"/>
    <property type="project" value="InterPro"/>
</dbReference>
<dbReference type="GO" id="GO:0071973">
    <property type="term" value="P:bacterial-type flagellum-dependent cell motility"/>
    <property type="evidence" value="ECO:0007669"/>
    <property type="project" value="InterPro"/>
</dbReference>
<dbReference type="SUPFAM" id="SSF64518">
    <property type="entry name" value="Phase 1 flagellin"/>
    <property type="match status" value="1"/>
</dbReference>
<dbReference type="GO" id="GO:0009424">
    <property type="term" value="C:bacterial-type flagellum hook"/>
    <property type="evidence" value="ECO:0007669"/>
    <property type="project" value="InterPro"/>
</dbReference>
<dbReference type="Pfam" id="PF00669">
    <property type="entry name" value="Flagellin_N"/>
    <property type="match status" value="1"/>
</dbReference>
<gene>
    <name evidence="2" type="primary">flgL</name>
    <name evidence="2" type="ORF">DS745_07805</name>
</gene>
<proteinExistence type="predicted"/>
<reference evidence="2 3" key="1">
    <citation type="journal article" date="2019" name="Int. J. Syst. Evol. Microbiol.">
        <title>Anaerobacillus alkaliphilus sp. nov., a novel alkaliphilic and moderately halophilic bacterium.</title>
        <authorList>
            <person name="Borsodi A.K."/>
            <person name="Aszalos J.M."/>
            <person name="Bihari P."/>
            <person name="Nagy I."/>
            <person name="Schumann P."/>
            <person name="Sproer C."/>
            <person name="Kovacs A.L."/>
            <person name="Boka K."/>
            <person name="Dobosy P."/>
            <person name="Ovari M."/>
            <person name="Szili-Kovacs T."/>
            <person name="Toth E."/>
        </authorList>
    </citation>
    <scope>NUCLEOTIDE SEQUENCE [LARGE SCALE GENOMIC DNA]</scope>
    <source>
        <strain evidence="2 3">B16-10</strain>
    </source>
</reference>
<evidence type="ECO:0000313" key="2">
    <source>
        <dbReference type="EMBL" id="RXJ02285.1"/>
    </source>
</evidence>
<dbReference type="PANTHER" id="PTHR42792:SF1">
    <property type="entry name" value="FLAGELLAR HOOK-ASSOCIATED PROTEIN 3"/>
    <property type="match status" value="1"/>
</dbReference>
<protein>
    <submittedName>
        <fullName evidence="2">Flagellar hook-associated protein FlgL</fullName>
    </submittedName>
</protein>
<organism evidence="2 3">
    <name type="scientific">Anaerobacillus alkaliphilus</name>
    <dbReference type="NCBI Taxonomy" id="1548597"/>
    <lineage>
        <taxon>Bacteria</taxon>
        <taxon>Bacillati</taxon>
        <taxon>Bacillota</taxon>
        <taxon>Bacilli</taxon>
        <taxon>Bacillales</taxon>
        <taxon>Bacillaceae</taxon>
        <taxon>Anaerobacillus</taxon>
    </lineage>
</organism>
<dbReference type="NCBIfam" id="TIGR02550">
    <property type="entry name" value="flagell_flgL"/>
    <property type="match status" value="1"/>
</dbReference>
<dbReference type="RefSeq" id="WP_129077692.1">
    <property type="nucleotide sequence ID" value="NZ_QOUX01000026.1"/>
</dbReference>